<dbReference type="NCBIfam" id="TIGR00276">
    <property type="entry name" value="tRNA epoxyqueuosine(34) reductase QueG"/>
    <property type="match status" value="1"/>
</dbReference>
<dbReference type="PROSITE" id="PS00198">
    <property type="entry name" value="4FE4S_FER_1"/>
    <property type="match status" value="1"/>
</dbReference>
<reference evidence="10 11" key="1">
    <citation type="journal article" date="2018" name="ISME J.">
        <title>A methanotrophic archaeon couples anaerobic oxidation of methane to Fe(III) reduction.</title>
        <authorList>
            <person name="Cai C."/>
            <person name="Leu A.O."/>
            <person name="Xie G.J."/>
            <person name="Guo J."/>
            <person name="Feng Y."/>
            <person name="Zhao J.X."/>
            <person name="Tyson G.W."/>
            <person name="Yuan Z."/>
            <person name="Hu S."/>
        </authorList>
    </citation>
    <scope>NUCLEOTIDE SEQUENCE [LARGE SCALE GENOMIC DNA]</scope>
    <source>
        <strain evidence="10">FeB_12</strain>
    </source>
</reference>
<dbReference type="InterPro" id="IPR013542">
    <property type="entry name" value="QueG_DUF1730"/>
</dbReference>
<comment type="caution">
    <text evidence="10">The sequence shown here is derived from an EMBL/GenBank/DDBJ whole genome shotgun (WGS) entry which is preliminary data.</text>
</comment>
<feature type="domain" description="4Fe-4S ferredoxin-type" evidence="9">
    <location>
        <begin position="179"/>
        <end position="208"/>
    </location>
</feature>
<dbReference type="GO" id="GO:0046872">
    <property type="term" value="F:metal ion binding"/>
    <property type="evidence" value="ECO:0007669"/>
    <property type="project" value="UniProtKB-KW"/>
</dbReference>
<proteinExistence type="predicted"/>
<keyword evidence="6" id="KW-0560">Oxidoreductase</keyword>
<protein>
    <submittedName>
        <fullName evidence="10">tRNA epoxyqueuosine(34) reductase QueG</fullName>
    </submittedName>
</protein>
<evidence type="ECO:0000256" key="7">
    <source>
        <dbReference type="ARBA" id="ARBA00023004"/>
    </source>
</evidence>
<dbReference type="Proteomes" id="UP000250918">
    <property type="component" value="Unassembled WGS sequence"/>
</dbReference>
<dbReference type="Pfam" id="PF08331">
    <property type="entry name" value="QueG_DUF1730"/>
    <property type="match status" value="1"/>
</dbReference>
<organism evidence="10 11">
    <name type="scientific">candidate division GN15 bacterium</name>
    <dbReference type="NCBI Taxonomy" id="2072418"/>
    <lineage>
        <taxon>Bacteria</taxon>
        <taxon>candidate division GN15</taxon>
    </lineage>
</organism>
<dbReference type="InterPro" id="IPR017896">
    <property type="entry name" value="4Fe4S_Fe-S-bd"/>
</dbReference>
<evidence type="ECO:0000256" key="4">
    <source>
        <dbReference type="ARBA" id="ARBA00022723"/>
    </source>
</evidence>
<dbReference type="InterPro" id="IPR004453">
    <property type="entry name" value="QueG"/>
</dbReference>
<dbReference type="GO" id="GO:0052693">
    <property type="term" value="F:epoxyqueuosine reductase activity"/>
    <property type="evidence" value="ECO:0007669"/>
    <property type="project" value="TreeGrafter"/>
</dbReference>
<evidence type="ECO:0000313" key="11">
    <source>
        <dbReference type="Proteomes" id="UP000250918"/>
    </source>
</evidence>
<dbReference type="GO" id="GO:0008616">
    <property type="term" value="P:tRNA queuosine(34) biosynthetic process"/>
    <property type="evidence" value="ECO:0007669"/>
    <property type="project" value="UniProtKB-KW"/>
</dbReference>
<evidence type="ECO:0000259" key="9">
    <source>
        <dbReference type="PROSITE" id="PS51379"/>
    </source>
</evidence>
<dbReference type="EMBL" id="PQAP01000044">
    <property type="protein sequence ID" value="PWB73908.1"/>
    <property type="molecule type" value="Genomic_DNA"/>
</dbReference>
<dbReference type="SUPFAM" id="SSF54862">
    <property type="entry name" value="4Fe-4S ferredoxins"/>
    <property type="match status" value="1"/>
</dbReference>
<name>A0A855X7S0_9BACT</name>
<evidence type="ECO:0000256" key="6">
    <source>
        <dbReference type="ARBA" id="ARBA00023002"/>
    </source>
</evidence>
<keyword evidence="1" id="KW-0004">4Fe-4S</keyword>
<keyword evidence="2" id="KW-0963">Cytoplasm</keyword>
<accession>A0A855X7S0</accession>
<dbReference type="Gene3D" id="3.30.70.20">
    <property type="match status" value="1"/>
</dbReference>
<evidence type="ECO:0000256" key="2">
    <source>
        <dbReference type="ARBA" id="ARBA00022490"/>
    </source>
</evidence>
<evidence type="ECO:0000256" key="5">
    <source>
        <dbReference type="ARBA" id="ARBA00022785"/>
    </source>
</evidence>
<sequence>MDSKTVRQHAFDVGFDLCGIVSAERLGEEAERFAAWLADGFHGEMSYLTDRPERRSDPSQHLKDAKSVIVLGLNYFQKDARETPPGHGRVSKYARGRDYHKVIERRSRELIRRLDTEVGTEASVEFKWFVDFGPILERAFAQRAGLGYVGRNSMLINRTYGSWIFLSEIITNQVLESDDPKAVKHGTCGTCTRCIEACPTGAIVGDRTIDSRRCISYLTIERPTEIPQELAEKMGDRIFGCDICQDVCPHNDKRARVTRHKELLAESGVGEFLNAKTVLSMQSREEFLKLTAGTPLTRPKLEGLQRNAKIVMENETAGRRIVIPDFEKKR</sequence>
<keyword evidence="4" id="KW-0479">Metal-binding</keyword>
<dbReference type="Pfam" id="PF13484">
    <property type="entry name" value="Fer4_16"/>
    <property type="match status" value="1"/>
</dbReference>
<dbReference type="AlphaFoldDB" id="A0A855X7S0"/>
<dbReference type="PANTHER" id="PTHR30002:SF4">
    <property type="entry name" value="EPOXYQUEUOSINE REDUCTASE"/>
    <property type="match status" value="1"/>
</dbReference>
<evidence type="ECO:0000256" key="1">
    <source>
        <dbReference type="ARBA" id="ARBA00022485"/>
    </source>
</evidence>
<keyword evidence="8" id="KW-0411">Iron-sulfur</keyword>
<evidence type="ECO:0000256" key="3">
    <source>
        <dbReference type="ARBA" id="ARBA00022694"/>
    </source>
</evidence>
<dbReference type="PROSITE" id="PS51379">
    <property type="entry name" value="4FE4S_FER_2"/>
    <property type="match status" value="1"/>
</dbReference>
<keyword evidence="3" id="KW-0819">tRNA processing</keyword>
<gene>
    <name evidence="10" type="primary">queG</name>
    <name evidence="10" type="ORF">C3F09_04615</name>
</gene>
<dbReference type="GO" id="GO:0051539">
    <property type="term" value="F:4 iron, 4 sulfur cluster binding"/>
    <property type="evidence" value="ECO:0007669"/>
    <property type="project" value="UniProtKB-KW"/>
</dbReference>
<keyword evidence="7" id="KW-0408">Iron</keyword>
<evidence type="ECO:0000256" key="8">
    <source>
        <dbReference type="ARBA" id="ARBA00023014"/>
    </source>
</evidence>
<keyword evidence="5" id="KW-0671">Queuosine biosynthesis</keyword>
<evidence type="ECO:0000313" key="10">
    <source>
        <dbReference type="EMBL" id="PWB73908.1"/>
    </source>
</evidence>
<dbReference type="InterPro" id="IPR017900">
    <property type="entry name" value="4Fe4S_Fe_S_CS"/>
</dbReference>
<dbReference type="PANTHER" id="PTHR30002">
    <property type="entry name" value="EPOXYQUEUOSINE REDUCTASE"/>
    <property type="match status" value="1"/>
</dbReference>